<feature type="compositionally biased region" description="Polar residues" evidence="1">
    <location>
        <begin position="143"/>
        <end position="156"/>
    </location>
</feature>
<protein>
    <submittedName>
        <fullName evidence="2">Uncharacterized protein</fullName>
    </submittedName>
</protein>
<feature type="compositionally biased region" description="Basic and acidic residues" evidence="1">
    <location>
        <begin position="132"/>
        <end position="142"/>
    </location>
</feature>
<proteinExistence type="predicted"/>
<name>A0ABS2P7R3_9BACL</name>
<reference evidence="2 3" key="1">
    <citation type="submission" date="2021-01" db="EMBL/GenBank/DDBJ databases">
        <title>Genomic Encyclopedia of Type Strains, Phase IV (KMG-IV): sequencing the most valuable type-strain genomes for metagenomic binning, comparative biology and taxonomic classification.</title>
        <authorList>
            <person name="Goeker M."/>
        </authorList>
    </citation>
    <scope>NUCLEOTIDE SEQUENCE [LARGE SCALE GENOMIC DNA]</scope>
    <source>
        <strain evidence="2 3">DSM 25540</strain>
    </source>
</reference>
<evidence type="ECO:0000256" key="1">
    <source>
        <dbReference type="SAM" id="MobiDB-lite"/>
    </source>
</evidence>
<dbReference type="Proteomes" id="UP000741863">
    <property type="component" value="Unassembled WGS sequence"/>
</dbReference>
<comment type="caution">
    <text evidence="2">The sequence shown here is derived from an EMBL/GenBank/DDBJ whole genome shotgun (WGS) entry which is preliminary data.</text>
</comment>
<accession>A0ABS2P7R3</accession>
<sequence length="252" mass="28652">MATETEKLKLYRANPEANPDEVFDFDRLLNENWEKLDEEAQTVGEFMDSKGEPGGLAELDENGKVKGVEIPELPEMTIENIEGLRDALNRKALIDHSHNPSQVGLGNVINEKQATKIEFDDHTNDNTVHITQHEREKWDSKETPSGAQQKANNAETKANEYTDKHAESFIAHDEISNRKRLNKDDSGIFTTIEWRREDGTLAKRSVLSGGESPDYTQRTVTYFALDGSSTEHTVVYDQQYDEDGDWIEEVPR</sequence>
<gene>
    <name evidence="2" type="ORF">JOD17_000181</name>
</gene>
<evidence type="ECO:0000313" key="2">
    <source>
        <dbReference type="EMBL" id="MBM7631090.1"/>
    </source>
</evidence>
<organism evidence="2 3">
    <name type="scientific">Geomicrobium sediminis</name>
    <dbReference type="NCBI Taxonomy" id="1347788"/>
    <lineage>
        <taxon>Bacteria</taxon>
        <taxon>Bacillati</taxon>
        <taxon>Bacillota</taxon>
        <taxon>Bacilli</taxon>
        <taxon>Bacillales</taxon>
        <taxon>Geomicrobium</taxon>
    </lineage>
</organism>
<dbReference type="RefSeq" id="WP_204695284.1">
    <property type="nucleotide sequence ID" value="NZ_JAFBEC010000001.1"/>
</dbReference>
<evidence type="ECO:0000313" key="3">
    <source>
        <dbReference type="Proteomes" id="UP000741863"/>
    </source>
</evidence>
<feature type="region of interest" description="Disordered" evidence="1">
    <location>
        <begin position="132"/>
        <end position="158"/>
    </location>
</feature>
<keyword evidence="3" id="KW-1185">Reference proteome</keyword>
<dbReference type="EMBL" id="JAFBEC010000001">
    <property type="protein sequence ID" value="MBM7631090.1"/>
    <property type="molecule type" value="Genomic_DNA"/>
</dbReference>